<dbReference type="GeneID" id="64766478"/>
<name>A0A2P1JXT0_9CAUD</name>
<sequence length="246" mass="26147">MPPLKNMGRPGDTDASMMTKETIDARFAATSVSSQDVTNQINAQTGELVTKTYVDQQDSPLATKLYVDNQDGAYVNLASRGVANGVAQLGADGKIPAGQLGTIPDRRPVFLNGATISSFSPWTISSVPGSYRIAQLSIPDPGWPYRIFMFASVENRSSAAGGSIGRVIAVLRGRSNLRQGHGTSSSQGDWNRIKVLPCALPGDNGSQAGFTGSDWLDLYAEKQSGGSSHIFTSYQLQFSAVLMPVI</sequence>
<dbReference type="RefSeq" id="YP_010059247.1">
    <property type="nucleotide sequence ID" value="NC_054724.1"/>
</dbReference>
<accession>A0A2P1JXT0</accession>
<keyword evidence="2" id="KW-1185">Reference proteome</keyword>
<reference evidence="2" key="1">
    <citation type="submission" date="2018-02" db="EMBL/GenBank/DDBJ databases">
        <authorList>
            <person name="Cohen D.B."/>
            <person name="Kent A.D."/>
        </authorList>
    </citation>
    <scope>NUCLEOTIDE SEQUENCE [LARGE SCALE GENOMIC DNA]</scope>
</reference>
<proteinExistence type="predicted"/>
<organism evidence="1 2">
    <name type="scientific">Rhodococcus phage Finch</name>
    <dbReference type="NCBI Taxonomy" id="2094144"/>
    <lineage>
        <taxon>Viruses</taxon>
        <taxon>Duplodnaviria</taxon>
        <taxon>Heunggongvirae</taxon>
        <taxon>Uroviricota</taxon>
        <taxon>Caudoviricetes</taxon>
        <taxon>Finchvirus</taxon>
        <taxon>Finchvirus finch</taxon>
    </lineage>
</organism>
<evidence type="ECO:0000313" key="1">
    <source>
        <dbReference type="EMBL" id="AVO25143.1"/>
    </source>
</evidence>
<dbReference type="EMBL" id="MG962366">
    <property type="protein sequence ID" value="AVO25143.1"/>
    <property type="molecule type" value="Genomic_DNA"/>
</dbReference>
<dbReference type="Proteomes" id="UP000241290">
    <property type="component" value="Genome"/>
</dbReference>
<gene>
    <name evidence="1" type="primary">225</name>
    <name evidence="1" type="ORF">SEA_FINCH_225</name>
</gene>
<dbReference type="KEGG" id="vg:64766478"/>
<protein>
    <submittedName>
        <fullName evidence="1">Uncharacterized protein</fullName>
    </submittedName>
</protein>
<evidence type="ECO:0000313" key="2">
    <source>
        <dbReference type="Proteomes" id="UP000241290"/>
    </source>
</evidence>